<dbReference type="Proteomes" id="UP000003947">
    <property type="component" value="Unassembled WGS sequence"/>
</dbReference>
<accession>I4YU03</accession>
<evidence type="ECO:0000313" key="2">
    <source>
        <dbReference type="EMBL" id="EIM27445.1"/>
    </source>
</evidence>
<sequence length="82" mass="8802">MGLSPLMRRSSGPGRGRCRQYGDGILPYQGLGGARRPEPGATVNGTDQTRSRHQATCSATRTGEVPPKLVRERTEFSTPSTS</sequence>
<dbReference type="HOGENOM" id="CLU_2554472_0_0_5"/>
<keyword evidence="3" id="KW-1185">Reference proteome</keyword>
<proteinExistence type="predicted"/>
<feature type="compositionally biased region" description="Polar residues" evidence="1">
    <location>
        <begin position="43"/>
        <end position="61"/>
    </location>
</feature>
<evidence type="ECO:0000256" key="1">
    <source>
        <dbReference type="SAM" id="MobiDB-lite"/>
    </source>
</evidence>
<feature type="region of interest" description="Disordered" evidence="1">
    <location>
        <begin position="1"/>
        <end position="82"/>
    </location>
</feature>
<name>I4YU03_9HYPH</name>
<dbReference type="AlphaFoldDB" id="I4YU03"/>
<organism evidence="2 3">
    <name type="scientific">Microvirga lotononidis</name>
    <dbReference type="NCBI Taxonomy" id="864069"/>
    <lineage>
        <taxon>Bacteria</taxon>
        <taxon>Pseudomonadati</taxon>
        <taxon>Pseudomonadota</taxon>
        <taxon>Alphaproteobacteria</taxon>
        <taxon>Hyphomicrobiales</taxon>
        <taxon>Methylobacteriaceae</taxon>
        <taxon>Microvirga</taxon>
    </lineage>
</organism>
<protein>
    <submittedName>
        <fullName evidence="2">Uncharacterized protein</fullName>
    </submittedName>
</protein>
<reference evidence="2 3" key="1">
    <citation type="submission" date="2012-02" db="EMBL/GenBank/DDBJ databases">
        <title>Improved High-Quality Draft sequence of Microvirga sp. WSM3557.</title>
        <authorList>
            <consortium name="US DOE Joint Genome Institute"/>
            <person name="Lucas S."/>
            <person name="Han J."/>
            <person name="Lapidus A."/>
            <person name="Cheng J.-F."/>
            <person name="Goodwin L."/>
            <person name="Pitluck S."/>
            <person name="Peters L."/>
            <person name="Zhang X."/>
            <person name="Detter J.C."/>
            <person name="Han C."/>
            <person name="Tapia R."/>
            <person name="Land M."/>
            <person name="Hauser L."/>
            <person name="Kyrpides N."/>
            <person name="Ivanova N."/>
            <person name="Pagani I."/>
            <person name="Brau L."/>
            <person name="Yates R."/>
            <person name="O'Hara G."/>
            <person name="Rui T."/>
            <person name="Howieson J."/>
            <person name="Reeve W."/>
            <person name="Woyke T."/>
        </authorList>
    </citation>
    <scope>NUCLEOTIDE SEQUENCE [LARGE SCALE GENOMIC DNA]</scope>
    <source>
        <strain evidence="2 3">WSM3557</strain>
    </source>
</reference>
<dbReference type="EMBL" id="JH660645">
    <property type="protein sequence ID" value="EIM27445.1"/>
    <property type="molecule type" value="Genomic_DNA"/>
</dbReference>
<gene>
    <name evidence="2" type="ORF">MicloDRAFT_00040110</name>
</gene>
<dbReference type="STRING" id="864069.MicloDRAFT_00040110"/>
<evidence type="ECO:0000313" key="3">
    <source>
        <dbReference type="Proteomes" id="UP000003947"/>
    </source>
</evidence>